<dbReference type="InterPro" id="IPR005813">
    <property type="entry name" value="Ribosomal_bL20"/>
</dbReference>
<dbReference type="CDD" id="cd07026">
    <property type="entry name" value="Ribosomal_L20"/>
    <property type="match status" value="1"/>
</dbReference>
<evidence type="ECO:0000256" key="8">
    <source>
        <dbReference type="RuleBase" id="RU000560"/>
    </source>
</evidence>
<proteinExistence type="inferred from homology"/>
<dbReference type="GO" id="GO:0000027">
    <property type="term" value="P:ribosomal large subunit assembly"/>
    <property type="evidence" value="ECO:0007669"/>
    <property type="project" value="UniProtKB-UniRule"/>
</dbReference>
<dbReference type="Pfam" id="PF00453">
    <property type="entry name" value="Ribosomal_L20"/>
    <property type="match status" value="1"/>
</dbReference>
<dbReference type="NCBIfam" id="TIGR01032">
    <property type="entry name" value="rplT_bact"/>
    <property type="match status" value="1"/>
</dbReference>
<dbReference type="GO" id="GO:1990904">
    <property type="term" value="C:ribonucleoprotein complex"/>
    <property type="evidence" value="ECO:0007669"/>
    <property type="project" value="UniProtKB-KW"/>
</dbReference>
<evidence type="ECO:0000256" key="3">
    <source>
        <dbReference type="ARBA" id="ARBA00022884"/>
    </source>
</evidence>
<evidence type="ECO:0000313" key="10">
    <source>
        <dbReference type="Proteomes" id="UP000070058"/>
    </source>
</evidence>
<dbReference type="EMBL" id="LSZQ01000034">
    <property type="protein sequence ID" value="KXU36374.1"/>
    <property type="molecule type" value="Genomic_DNA"/>
</dbReference>
<dbReference type="STRING" id="1548207.AXK11_00615"/>
<dbReference type="RefSeq" id="WP_068629721.1">
    <property type="nucleotide sequence ID" value="NZ_LSZQ01000034.1"/>
</dbReference>
<dbReference type="SUPFAM" id="SSF74731">
    <property type="entry name" value="Ribosomal protein L20"/>
    <property type="match status" value="1"/>
</dbReference>
<keyword evidence="2 7" id="KW-0699">rRNA-binding</keyword>
<dbReference type="AlphaFoldDB" id="A0A139SPE0"/>
<dbReference type="GO" id="GO:0003735">
    <property type="term" value="F:structural constituent of ribosome"/>
    <property type="evidence" value="ECO:0007669"/>
    <property type="project" value="InterPro"/>
</dbReference>
<dbReference type="Proteomes" id="UP000070058">
    <property type="component" value="Unassembled WGS sequence"/>
</dbReference>
<dbReference type="PROSITE" id="PS00937">
    <property type="entry name" value="RIBOSOMAL_L20"/>
    <property type="match status" value="1"/>
</dbReference>
<dbReference type="HAMAP" id="MF_00382">
    <property type="entry name" value="Ribosomal_bL20"/>
    <property type="match status" value="1"/>
</dbReference>
<dbReference type="GO" id="GO:0005840">
    <property type="term" value="C:ribosome"/>
    <property type="evidence" value="ECO:0007669"/>
    <property type="project" value="UniProtKB-KW"/>
</dbReference>
<name>A0A139SPE0_9BACT</name>
<dbReference type="InterPro" id="IPR049946">
    <property type="entry name" value="RIBOSOMAL_L20_CS"/>
</dbReference>
<gene>
    <name evidence="7" type="primary">rplT</name>
    <name evidence="9" type="ORF">AXK11_00615</name>
</gene>
<accession>A0A139SPE0</accession>
<comment type="caution">
    <text evidence="9">The sequence shown here is derived from an EMBL/GenBank/DDBJ whole genome shotgun (WGS) entry which is preliminary data.</text>
</comment>
<dbReference type="Gene3D" id="6.10.160.10">
    <property type="match status" value="1"/>
</dbReference>
<evidence type="ECO:0000313" key="9">
    <source>
        <dbReference type="EMBL" id="KXU36374.1"/>
    </source>
</evidence>
<keyword evidence="4 7" id="KW-0689">Ribosomal protein</keyword>
<dbReference type="PRINTS" id="PR00062">
    <property type="entry name" value="RIBOSOMALL20"/>
</dbReference>
<evidence type="ECO:0000256" key="6">
    <source>
        <dbReference type="ARBA" id="ARBA00035172"/>
    </source>
</evidence>
<sequence length="130" mass="14482">MARATNSPASRKRRKKVLKYAKGYFGNKSRLFRYANDAVKHAWQHAYIARRKKKSDMRALWIVRLNAACREAGISYSRFMEGLKAAQIELDRRVLSNLAIEDGAAFAQLVKQAQEALKAKAAAAAAAAKA</sequence>
<dbReference type="OrthoDB" id="9808966at2"/>
<keyword evidence="3 7" id="KW-0694">RNA-binding</keyword>
<keyword evidence="5 7" id="KW-0687">Ribonucleoprotein</keyword>
<dbReference type="GO" id="GO:0019843">
    <property type="term" value="F:rRNA binding"/>
    <property type="evidence" value="ECO:0007669"/>
    <property type="project" value="UniProtKB-UniRule"/>
</dbReference>
<dbReference type="PANTHER" id="PTHR10986">
    <property type="entry name" value="39S RIBOSOMAL PROTEIN L20"/>
    <property type="match status" value="1"/>
</dbReference>
<organism evidence="9 10">
    <name type="scientific">Cephaloticoccus primus</name>
    <dbReference type="NCBI Taxonomy" id="1548207"/>
    <lineage>
        <taxon>Bacteria</taxon>
        <taxon>Pseudomonadati</taxon>
        <taxon>Verrucomicrobiota</taxon>
        <taxon>Opitutia</taxon>
        <taxon>Opitutales</taxon>
        <taxon>Opitutaceae</taxon>
        <taxon>Cephaloticoccus</taxon>
    </lineage>
</organism>
<keyword evidence="10" id="KW-1185">Reference proteome</keyword>
<dbReference type="InterPro" id="IPR035566">
    <property type="entry name" value="Ribosomal_protein_bL20_C"/>
</dbReference>
<evidence type="ECO:0000256" key="5">
    <source>
        <dbReference type="ARBA" id="ARBA00023274"/>
    </source>
</evidence>
<evidence type="ECO:0000256" key="4">
    <source>
        <dbReference type="ARBA" id="ARBA00022980"/>
    </source>
</evidence>
<evidence type="ECO:0000256" key="1">
    <source>
        <dbReference type="ARBA" id="ARBA00007698"/>
    </source>
</evidence>
<evidence type="ECO:0000256" key="2">
    <source>
        <dbReference type="ARBA" id="ARBA00022730"/>
    </source>
</evidence>
<comment type="similarity">
    <text evidence="1 7 8">Belongs to the bacterial ribosomal protein bL20 family.</text>
</comment>
<comment type="function">
    <text evidence="7 8">Binds directly to 23S ribosomal RNA and is necessary for the in vitro assembly process of the 50S ribosomal subunit. It is not involved in the protein synthesizing functions of that subunit.</text>
</comment>
<protein>
    <recommendedName>
        <fullName evidence="6 7">Large ribosomal subunit protein bL20</fullName>
    </recommendedName>
</protein>
<dbReference type="GO" id="GO:0006412">
    <property type="term" value="P:translation"/>
    <property type="evidence" value="ECO:0007669"/>
    <property type="project" value="InterPro"/>
</dbReference>
<dbReference type="Gene3D" id="1.10.1900.20">
    <property type="entry name" value="Ribosomal protein L20"/>
    <property type="match status" value="1"/>
</dbReference>
<evidence type="ECO:0000256" key="7">
    <source>
        <dbReference type="HAMAP-Rule" id="MF_00382"/>
    </source>
</evidence>
<dbReference type="FunFam" id="1.10.1900.20:FF:000001">
    <property type="entry name" value="50S ribosomal protein L20"/>
    <property type="match status" value="1"/>
</dbReference>
<reference evidence="10" key="1">
    <citation type="submission" date="2016-02" db="EMBL/GenBank/DDBJ databases">
        <authorList>
            <person name="Sanders J.G."/>
            <person name="Lin J.Y."/>
            <person name="Wertz J.T."/>
            <person name="Russell J.A."/>
            <person name="Moreau C.S."/>
            <person name="Powell S."/>
        </authorList>
    </citation>
    <scope>NUCLEOTIDE SEQUENCE [LARGE SCALE GENOMIC DNA]</scope>
    <source>
        <strain evidence="10">CAG34</strain>
    </source>
</reference>